<evidence type="ECO:0000313" key="1">
    <source>
        <dbReference type="EMBL" id="JAH06220.1"/>
    </source>
</evidence>
<proteinExistence type="predicted"/>
<organism evidence="1">
    <name type="scientific">Anguilla anguilla</name>
    <name type="common">European freshwater eel</name>
    <name type="synonym">Muraena anguilla</name>
    <dbReference type="NCBI Taxonomy" id="7936"/>
    <lineage>
        <taxon>Eukaryota</taxon>
        <taxon>Metazoa</taxon>
        <taxon>Chordata</taxon>
        <taxon>Craniata</taxon>
        <taxon>Vertebrata</taxon>
        <taxon>Euteleostomi</taxon>
        <taxon>Actinopterygii</taxon>
        <taxon>Neopterygii</taxon>
        <taxon>Teleostei</taxon>
        <taxon>Anguilliformes</taxon>
        <taxon>Anguillidae</taxon>
        <taxon>Anguilla</taxon>
    </lineage>
</organism>
<reference evidence="1" key="2">
    <citation type="journal article" date="2015" name="Fish Shellfish Immunol.">
        <title>Early steps in the European eel (Anguilla anguilla)-Vibrio vulnificus interaction in the gills: Role of the RtxA13 toxin.</title>
        <authorList>
            <person name="Callol A."/>
            <person name="Pajuelo D."/>
            <person name="Ebbesson L."/>
            <person name="Teles M."/>
            <person name="MacKenzie S."/>
            <person name="Amaro C."/>
        </authorList>
    </citation>
    <scope>NUCLEOTIDE SEQUENCE</scope>
</reference>
<protein>
    <submittedName>
        <fullName evidence="1">Uncharacterized protein</fullName>
    </submittedName>
</protein>
<dbReference type="AlphaFoldDB" id="A0A0E9PQ53"/>
<dbReference type="EMBL" id="GBXM01102357">
    <property type="protein sequence ID" value="JAH06220.1"/>
    <property type="molecule type" value="Transcribed_RNA"/>
</dbReference>
<accession>A0A0E9PQ53</accession>
<name>A0A0E9PQ53_ANGAN</name>
<reference evidence="1" key="1">
    <citation type="submission" date="2014-11" db="EMBL/GenBank/DDBJ databases">
        <authorList>
            <person name="Amaro Gonzalez C."/>
        </authorList>
    </citation>
    <scope>NUCLEOTIDE SEQUENCE</scope>
</reference>
<sequence>MDVLECFIKFSMMFSMSIQFYKSLCVIQQCFAYLGV</sequence>